<keyword evidence="2" id="KW-1185">Reference proteome</keyword>
<dbReference type="Proteomes" id="UP001283361">
    <property type="component" value="Unassembled WGS sequence"/>
</dbReference>
<dbReference type="AlphaFoldDB" id="A0AAE1CQD9"/>
<proteinExistence type="predicted"/>
<organism evidence="1 2">
    <name type="scientific">Elysia crispata</name>
    <name type="common">lettuce slug</name>
    <dbReference type="NCBI Taxonomy" id="231223"/>
    <lineage>
        <taxon>Eukaryota</taxon>
        <taxon>Metazoa</taxon>
        <taxon>Spiralia</taxon>
        <taxon>Lophotrochozoa</taxon>
        <taxon>Mollusca</taxon>
        <taxon>Gastropoda</taxon>
        <taxon>Heterobranchia</taxon>
        <taxon>Euthyneura</taxon>
        <taxon>Panpulmonata</taxon>
        <taxon>Sacoglossa</taxon>
        <taxon>Placobranchoidea</taxon>
        <taxon>Plakobranchidae</taxon>
        <taxon>Elysia</taxon>
    </lineage>
</organism>
<accession>A0AAE1CQD9</accession>
<gene>
    <name evidence="1" type="ORF">RRG08_041842</name>
</gene>
<evidence type="ECO:0000313" key="2">
    <source>
        <dbReference type="Proteomes" id="UP001283361"/>
    </source>
</evidence>
<sequence>MPALTFIWPLASGENTFGIVITLSRVKASQASCYWGFSLWGTLEKVNEPITKESIKRGSEIWHRVSSIGSVCFMHVQRLSKALCFASGLANRPSSTCPRMVSESLDLLGRYETEQSVRPKNPLGISSSGL</sequence>
<comment type="caution">
    <text evidence="1">The sequence shown here is derived from an EMBL/GenBank/DDBJ whole genome shotgun (WGS) entry which is preliminary data.</text>
</comment>
<protein>
    <submittedName>
        <fullName evidence="1">Uncharacterized protein</fullName>
    </submittedName>
</protein>
<evidence type="ECO:0000313" key="1">
    <source>
        <dbReference type="EMBL" id="KAK3728657.1"/>
    </source>
</evidence>
<reference evidence="1" key="1">
    <citation type="journal article" date="2023" name="G3 (Bethesda)">
        <title>A reference genome for the long-term kleptoplast-retaining sea slug Elysia crispata morphotype clarki.</title>
        <authorList>
            <person name="Eastman K.E."/>
            <person name="Pendleton A.L."/>
            <person name="Shaikh M.A."/>
            <person name="Suttiyut T."/>
            <person name="Ogas R."/>
            <person name="Tomko P."/>
            <person name="Gavelis G."/>
            <person name="Widhalm J.R."/>
            <person name="Wisecaver J.H."/>
        </authorList>
    </citation>
    <scope>NUCLEOTIDE SEQUENCE</scope>
    <source>
        <strain evidence="1">ECLA1</strain>
    </source>
</reference>
<name>A0AAE1CQD9_9GAST</name>
<dbReference type="EMBL" id="JAWDGP010007174">
    <property type="protein sequence ID" value="KAK3728657.1"/>
    <property type="molecule type" value="Genomic_DNA"/>
</dbReference>